<dbReference type="Gene3D" id="3.40.50.1820">
    <property type="entry name" value="alpha/beta hydrolase"/>
    <property type="match status" value="1"/>
</dbReference>
<dbReference type="AlphaFoldDB" id="A0AAE3JL01"/>
<evidence type="ECO:0000313" key="4">
    <source>
        <dbReference type="Proteomes" id="UP001198163"/>
    </source>
</evidence>
<reference evidence="3" key="1">
    <citation type="submission" date="2021-08" db="EMBL/GenBank/DDBJ databases">
        <title>Comparative analyses of Brucepasteria parasyntrophica and Teretinema zuelzerae.</title>
        <authorList>
            <person name="Song Y."/>
            <person name="Brune A."/>
        </authorList>
    </citation>
    <scope>NUCLEOTIDE SEQUENCE</scope>
    <source>
        <strain evidence="3">DSM 1903</strain>
    </source>
</reference>
<gene>
    <name evidence="3" type="ORF">K7J14_06685</name>
</gene>
<dbReference type="InterPro" id="IPR049492">
    <property type="entry name" value="BD-FAE-like_dom"/>
</dbReference>
<keyword evidence="1 3" id="KW-0378">Hydrolase</keyword>
<evidence type="ECO:0000259" key="2">
    <source>
        <dbReference type="Pfam" id="PF20434"/>
    </source>
</evidence>
<proteinExistence type="predicted"/>
<sequence length="277" mass="30416">MRHQIIELDCDYSRAGIGAPQQKATLHTYILDNSLEMQPFRRRPMVLICPGGGYEFTSFREGEHIAVRMNALGFQAAILKYSCKPAVFPAPQLEAAAAVALIRKNAAAWHIHPKKIIAAGFSAGGHLAASLGTLWNEPFLSELTGVKPALIRPNALLLCYPVITSGEFAHKGSFKALLAERHDELLESVSLEKRVTSDTPPAFIWHTVEDQLVPVENSLLFAQALRAKGVPFEMHLYQRGGHGLAAATEETANSLGWGIQEDCQGWIDLAGRWIRSL</sequence>
<dbReference type="RefSeq" id="WP_230754584.1">
    <property type="nucleotide sequence ID" value="NZ_JAINWA010000001.1"/>
</dbReference>
<evidence type="ECO:0000256" key="1">
    <source>
        <dbReference type="ARBA" id="ARBA00022801"/>
    </source>
</evidence>
<dbReference type="GO" id="GO:0016787">
    <property type="term" value="F:hydrolase activity"/>
    <property type="evidence" value="ECO:0007669"/>
    <property type="project" value="UniProtKB-KW"/>
</dbReference>
<accession>A0AAE3JL01</accession>
<dbReference type="Proteomes" id="UP001198163">
    <property type="component" value="Unassembled WGS sequence"/>
</dbReference>
<dbReference type="SUPFAM" id="SSF53474">
    <property type="entry name" value="alpha/beta-Hydrolases"/>
    <property type="match status" value="1"/>
</dbReference>
<comment type="caution">
    <text evidence="3">The sequence shown here is derived from an EMBL/GenBank/DDBJ whole genome shotgun (WGS) entry which is preliminary data.</text>
</comment>
<organism evidence="3 4">
    <name type="scientific">Teretinema zuelzerae</name>
    <dbReference type="NCBI Taxonomy" id="156"/>
    <lineage>
        <taxon>Bacteria</taxon>
        <taxon>Pseudomonadati</taxon>
        <taxon>Spirochaetota</taxon>
        <taxon>Spirochaetia</taxon>
        <taxon>Spirochaetales</taxon>
        <taxon>Treponemataceae</taxon>
        <taxon>Teretinema</taxon>
    </lineage>
</organism>
<protein>
    <submittedName>
        <fullName evidence="3">Alpha/beta hydrolase</fullName>
    </submittedName>
</protein>
<feature type="domain" description="BD-FAE-like" evidence="2">
    <location>
        <begin position="42"/>
        <end position="225"/>
    </location>
</feature>
<dbReference type="PANTHER" id="PTHR48081:SF6">
    <property type="entry name" value="PEPTIDASE S9 PROLYL OLIGOPEPTIDASE CATALYTIC DOMAIN-CONTAINING PROTEIN"/>
    <property type="match status" value="1"/>
</dbReference>
<dbReference type="PANTHER" id="PTHR48081">
    <property type="entry name" value="AB HYDROLASE SUPERFAMILY PROTEIN C4A8.06C"/>
    <property type="match status" value="1"/>
</dbReference>
<dbReference type="InterPro" id="IPR029058">
    <property type="entry name" value="AB_hydrolase_fold"/>
</dbReference>
<dbReference type="InterPro" id="IPR050300">
    <property type="entry name" value="GDXG_lipolytic_enzyme"/>
</dbReference>
<name>A0AAE3JL01_9SPIR</name>
<dbReference type="EMBL" id="JAINWA010000001">
    <property type="protein sequence ID" value="MCD1654389.1"/>
    <property type="molecule type" value="Genomic_DNA"/>
</dbReference>
<evidence type="ECO:0000313" key="3">
    <source>
        <dbReference type="EMBL" id="MCD1654389.1"/>
    </source>
</evidence>
<dbReference type="Pfam" id="PF20434">
    <property type="entry name" value="BD-FAE"/>
    <property type="match status" value="1"/>
</dbReference>
<keyword evidence="4" id="KW-1185">Reference proteome</keyword>